<dbReference type="InterPro" id="IPR045122">
    <property type="entry name" value="Csc1-like"/>
</dbReference>
<feature type="transmembrane region" description="Helical" evidence="2">
    <location>
        <begin position="96"/>
        <end position="115"/>
    </location>
</feature>
<evidence type="ECO:0000256" key="1">
    <source>
        <dbReference type="SAM" id="Coils"/>
    </source>
</evidence>
<dbReference type="PANTHER" id="PTHR13018">
    <property type="entry name" value="PROBABLE MEMBRANE PROTEIN DUF221-RELATED"/>
    <property type="match status" value="1"/>
</dbReference>
<organism evidence="4 5">
    <name type="scientific">Cyclostephanos tholiformis</name>
    <dbReference type="NCBI Taxonomy" id="382380"/>
    <lineage>
        <taxon>Eukaryota</taxon>
        <taxon>Sar</taxon>
        <taxon>Stramenopiles</taxon>
        <taxon>Ochrophyta</taxon>
        <taxon>Bacillariophyta</taxon>
        <taxon>Coscinodiscophyceae</taxon>
        <taxon>Thalassiosirophycidae</taxon>
        <taxon>Stephanodiscales</taxon>
        <taxon>Stephanodiscaceae</taxon>
        <taxon>Cyclostephanos</taxon>
    </lineage>
</organism>
<comment type="caution">
    <text evidence="4">The sequence shown here is derived from an EMBL/GenBank/DDBJ whole genome shotgun (WGS) entry which is preliminary data.</text>
</comment>
<dbReference type="AlphaFoldDB" id="A0ABD3RFV5"/>
<evidence type="ECO:0000256" key="2">
    <source>
        <dbReference type="SAM" id="Phobius"/>
    </source>
</evidence>
<gene>
    <name evidence="4" type="ORF">ACHAXA_002542</name>
</gene>
<dbReference type="Proteomes" id="UP001530377">
    <property type="component" value="Unassembled WGS sequence"/>
</dbReference>
<keyword evidence="5" id="KW-1185">Reference proteome</keyword>
<keyword evidence="2" id="KW-1133">Transmembrane helix</keyword>
<keyword evidence="2" id="KW-0472">Membrane</keyword>
<keyword evidence="2" id="KW-0812">Transmembrane</keyword>
<feature type="transmembrane region" description="Helical" evidence="2">
    <location>
        <begin position="6"/>
        <end position="28"/>
    </location>
</feature>
<evidence type="ECO:0000313" key="4">
    <source>
        <dbReference type="EMBL" id="KAL3811925.1"/>
    </source>
</evidence>
<sequence>MHFLKWSSWVMLILSILHLPILILNTLGARPNSLRVALKYQTLAAMTTFGNLGSAMNVSLVAIPGCNETELQFEHCYIGQIYHFINSKEKNALASLYAFIDVIGTVFFVIAWLWLRQFEAKESRVLRRDTVTASDYTIRITSLPDDTTERELAVHFAKITGQAVAAVHLAFNNAHEINMYIQRGKIVAARYHCVQRIRHAKTTLKDNSKRRKLLKKLMRERDNLNKKRRKVIKNNKRLKPIEAFVTFEKEEGLVKALSIYDLNWFRRNCCCFPERLKFRDKRLKIEQAPEPSTIIWENLEFSNKSRFFRKCLTASVALIALLLSVIVTFKARDFKSKVLESAALPCPEVDLMEANLDSPHCYCSTLTIIQQWGVNQCHEHNTTIAKATAASYGAGFIVVLLNYFFTWLMDRAGDFEKHRGLDEMESSNMVRVFLLKFVNTGWCYL</sequence>
<proteinExistence type="predicted"/>
<dbReference type="Pfam" id="PF14703">
    <property type="entry name" value="PHM7_cyt"/>
    <property type="match status" value="1"/>
</dbReference>
<dbReference type="InterPro" id="IPR027815">
    <property type="entry name" value="CSC1/OSCA1-like_cyt"/>
</dbReference>
<reference evidence="4 5" key="1">
    <citation type="submission" date="2024-10" db="EMBL/GenBank/DDBJ databases">
        <title>Updated reference genomes for cyclostephanoid diatoms.</title>
        <authorList>
            <person name="Roberts W.R."/>
            <person name="Alverson A.J."/>
        </authorList>
    </citation>
    <scope>NUCLEOTIDE SEQUENCE [LARGE SCALE GENOMIC DNA]</scope>
    <source>
        <strain evidence="4 5">AJA228-03</strain>
    </source>
</reference>
<name>A0ABD3RFV5_9STRA</name>
<dbReference type="EMBL" id="JALLPB020000227">
    <property type="protein sequence ID" value="KAL3811925.1"/>
    <property type="molecule type" value="Genomic_DNA"/>
</dbReference>
<evidence type="ECO:0000313" key="5">
    <source>
        <dbReference type="Proteomes" id="UP001530377"/>
    </source>
</evidence>
<keyword evidence="1" id="KW-0175">Coiled coil</keyword>
<protein>
    <recommendedName>
        <fullName evidence="3">CSC1/OSCA1-like cytosolic domain-containing protein</fullName>
    </recommendedName>
</protein>
<accession>A0ABD3RFV5</accession>
<dbReference type="PANTHER" id="PTHR13018:SF135">
    <property type="entry name" value="CSC1_OSCA1-LIKE 7TM REGION DOMAIN-CONTAINING PROTEIN"/>
    <property type="match status" value="1"/>
</dbReference>
<feature type="transmembrane region" description="Helical" evidence="2">
    <location>
        <begin position="389"/>
        <end position="409"/>
    </location>
</feature>
<feature type="domain" description="CSC1/OSCA1-like cytosolic" evidence="3">
    <location>
        <begin position="135"/>
        <end position="298"/>
    </location>
</feature>
<feature type="transmembrane region" description="Helical" evidence="2">
    <location>
        <begin position="311"/>
        <end position="329"/>
    </location>
</feature>
<feature type="coiled-coil region" evidence="1">
    <location>
        <begin position="207"/>
        <end position="234"/>
    </location>
</feature>
<evidence type="ECO:0000259" key="3">
    <source>
        <dbReference type="Pfam" id="PF14703"/>
    </source>
</evidence>